<gene>
    <name evidence="8" type="ordered locus">Daud_1339</name>
</gene>
<evidence type="ECO:0000256" key="5">
    <source>
        <dbReference type="ARBA" id="ARBA00023014"/>
    </source>
</evidence>
<dbReference type="InterPro" id="IPR041921">
    <property type="entry name" value="NuoE_N"/>
</dbReference>
<feature type="binding site" evidence="7">
    <location>
        <position position="86"/>
    </location>
    <ligand>
        <name>[2Fe-2S] cluster</name>
        <dbReference type="ChEBI" id="CHEBI:190135"/>
    </ligand>
</feature>
<keyword evidence="9" id="KW-1185">Reference proteome</keyword>
<evidence type="ECO:0000256" key="2">
    <source>
        <dbReference type="ARBA" id="ARBA00022714"/>
    </source>
</evidence>
<accession>B1I4K0</accession>
<comment type="similarity">
    <text evidence="1">Belongs to the complex I 24 kDa subunit family.</text>
</comment>
<evidence type="ECO:0000256" key="7">
    <source>
        <dbReference type="PIRSR" id="PIRSR000216-1"/>
    </source>
</evidence>
<dbReference type="PANTHER" id="PTHR43342:SF1">
    <property type="entry name" value="BIFURCATING [FEFE] HYDROGENASE GAMMA SUBUNIT"/>
    <property type="match status" value="1"/>
</dbReference>
<keyword evidence="5 7" id="KW-0411">Iron-sulfur</keyword>
<keyword evidence="3 7" id="KW-0479">Metal-binding</keyword>
<dbReference type="STRING" id="477974.Daud_1339"/>
<proteinExistence type="inferred from homology"/>
<feature type="binding site" evidence="7">
    <location>
        <position position="81"/>
    </location>
    <ligand>
        <name>[2Fe-2S] cluster</name>
        <dbReference type="ChEBI" id="CHEBI:190135"/>
    </ligand>
</feature>
<dbReference type="eggNOG" id="COG1905">
    <property type="taxonomic scope" value="Bacteria"/>
</dbReference>
<keyword evidence="8" id="KW-0830">Ubiquinone</keyword>
<dbReference type="Gene3D" id="1.10.10.1590">
    <property type="entry name" value="NADH-quinone oxidoreductase subunit E"/>
    <property type="match status" value="1"/>
</dbReference>
<dbReference type="OrthoDB" id="9807941at2"/>
<protein>
    <submittedName>
        <fullName evidence="8">NADH dehydrogenase (Ubiquinone), 24 kDa subunit</fullName>
    </submittedName>
</protein>
<reference evidence="8 9" key="2">
    <citation type="journal article" date="2008" name="Science">
        <title>Environmental genomics reveals a single-species ecosystem deep within Earth.</title>
        <authorList>
            <person name="Chivian D."/>
            <person name="Brodie E.L."/>
            <person name="Alm E.J."/>
            <person name="Culley D.E."/>
            <person name="Dehal P.S."/>
            <person name="Desantis T.Z."/>
            <person name="Gihring T.M."/>
            <person name="Lapidus A."/>
            <person name="Lin L.H."/>
            <person name="Lowry S.R."/>
            <person name="Moser D.P."/>
            <person name="Richardson P.M."/>
            <person name="Southam G."/>
            <person name="Wanger G."/>
            <person name="Pratt L.M."/>
            <person name="Andersen G.L."/>
            <person name="Hazen T.C."/>
            <person name="Brockman F.J."/>
            <person name="Arkin A.P."/>
            <person name="Onstott T.C."/>
        </authorList>
    </citation>
    <scope>NUCLEOTIDE SEQUENCE [LARGE SCALE GENOMIC DNA]</scope>
    <source>
        <strain evidence="8 9">MP104C</strain>
    </source>
</reference>
<dbReference type="InterPro" id="IPR028431">
    <property type="entry name" value="NADP_DH_HndA-like"/>
</dbReference>
<dbReference type="RefSeq" id="WP_012302433.1">
    <property type="nucleotide sequence ID" value="NC_010424.1"/>
</dbReference>
<dbReference type="PIRSF" id="PIRSF000216">
    <property type="entry name" value="NADH_DH_24kDa"/>
    <property type="match status" value="1"/>
</dbReference>
<dbReference type="AlphaFoldDB" id="B1I4K0"/>
<dbReference type="GO" id="GO:0051537">
    <property type="term" value="F:2 iron, 2 sulfur cluster binding"/>
    <property type="evidence" value="ECO:0007669"/>
    <property type="project" value="UniProtKB-KW"/>
</dbReference>
<evidence type="ECO:0000313" key="8">
    <source>
        <dbReference type="EMBL" id="ACA59848.1"/>
    </source>
</evidence>
<evidence type="ECO:0000256" key="6">
    <source>
        <dbReference type="ARBA" id="ARBA00034078"/>
    </source>
</evidence>
<dbReference type="NCBIfam" id="NF005722">
    <property type="entry name" value="PRK07539.1-2"/>
    <property type="match status" value="1"/>
</dbReference>
<name>B1I4K0_DESAP</name>
<dbReference type="CDD" id="cd03064">
    <property type="entry name" value="TRX_Fd_NuoE"/>
    <property type="match status" value="1"/>
</dbReference>
<evidence type="ECO:0000313" key="9">
    <source>
        <dbReference type="Proteomes" id="UP000008544"/>
    </source>
</evidence>
<reference evidence="9" key="1">
    <citation type="submission" date="2007-10" db="EMBL/GenBank/DDBJ databases">
        <title>Complete sequence of chromosome of Desulforudis audaxviator MP104C.</title>
        <authorList>
            <person name="Copeland A."/>
            <person name="Lucas S."/>
            <person name="Lapidus A."/>
            <person name="Barry K."/>
            <person name="Glavina del Rio T."/>
            <person name="Dalin E."/>
            <person name="Tice H."/>
            <person name="Bruce D."/>
            <person name="Pitluck S."/>
            <person name="Lowry S.R."/>
            <person name="Larimer F."/>
            <person name="Land M.L."/>
            <person name="Hauser L."/>
            <person name="Kyrpides N."/>
            <person name="Ivanova N.N."/>
            <person name="Richardson P."/>
        </authorList>
    </citation>
    <scope>NUCLEOTIDE SEQUENCE [LARGE SCALE GENOMIC DNA]</scope>
    <source>
        <strain evidence="9">MP104C</strain>
    </source>
</reference>
<dbReference type="GO" id="GO:0016491">
    <property type="term" value="F:oxidoreductase activity"/>
    <property type="evidence" value="ECO:0007669"/>
    <property type="project" value="InterPro"/>
</dbReference>
<dbReference type="GO" id="GO:0046872">
    <property type="term" value="F:metal ion binding"/>
    <property type="evidence" value="ECO:0007669"/>
    <property type="project" value="UniProtKB-KW"/>
</dbReference>
<comment type="cofactor">
    <cofactor evidence="6">
        <name>[2Fe-2S] cluster</name>
        <dbReference type="ChEBI" id="CHEBI:190135"/>
    </cofactor>
</comment>
<evidence type="ECO:0000256" key="3">
    <source>
        <dbReference type="ARBA" id="ARBA00022723"/>
    </source>
</evidence>
<dbReference type="InterPro" id="IPR036249">
    <property type="entry name" value="Thioredoxin-like_sf"/>
</dbReference>
<dbReference type="EMBL" id="CP000860">
    <property type="protein sequence ID" value="ACA59848.1"/>
    <property type="molecule type" value="Genomic_DNA"/>
</dbReference>
<sequence>MPQQEPLLDRLVSYIEAHRGEPSSLIQVLSHVQQTVGYLPKPVLVEVADKLGLSLTEVYGTASFYAFFTFRPRGRHGIALCNGTACYVKGSAAVKVRLEQELGIKAGDTTPDRRFSLDVVRCIGCCALAPVMTVDEDVHAGVEPEKVPEILEQYK</sequence>
<dbReference type="InterPro" id="IPR042128">
    <property type="entry name" value="NuoE_dom"/>
</dbReference>
<evidence type="ECO:0000256" key="4">
    <source>
        <dbReference type="ARBA" id="ARBA00023004"/>
    </source>
</evidence>
<dbReference type="KEGG" id="dau:Daud_1339"/>
<feature type="binding site" evidence="7">
    <location>
        <position position="126"/>
    </location>
    <ligand>
        <name>[2Fe-2S] cluster</name>
        <dbReference type="ChEBI" id="CHEBI:190135"/>
    </ligand>
</feature>
<dbReference type="InterPro" id="IPR002023">
    <property type="entry name" value="NuoE-like"/>
</dbReference>
<dbReference type="PANTHER" id="PTHR43342">
    <property type="entry name" value="NADH-QUINONE OXIDOREDUCTASE, E SUBUNIT"/>
    <property type="match status" value="1"/>
</dbReference>
<dbReference type="FunFam" id="3.40.30.10:FF:000015">
    <property type="entry name" value="NADH-quinone oxidoreductase subunit E"/>
    <property type="match status" value="1"/>
</dbReference>
<feature type="binding site" evidence="7">
    <location>
        <position position="122"/>
    </location>
    <ligand>
        <name>[2Fe-2S] cluster</name>
        <dbReference type="ChEBI" id="CHEBI:190135"/>
    </ligand>
</feature>
<keyword evidence="2 7" id="KW-0001">2Fe-2S</keyword>
<keyword evidence="4 7" id="KW-0408">Iron</keyword>
<dbReference type="HOGENOM" id="CLU_054362_2_1_9"/>
<dbReference type="SUPFAM" id="SSF52833">
    <property type="entry name" value="Thioredoxin-like"/>
    <property type="match status" value="1"/>
</dbReference>
<dbReference type="Proteomes" id="UP000008544">
    <property type="component" value="Chromosome"/>
</dbReference>
<dbReference type="Gene3D" id="3.40.30.10">
    <property type="entry name" value="Glutaredoxin"/>
    <property type="match status" value="1"/>
</dbReference>
<evidence type="ECO:0000256" key="1">
    <source>
        <dbReference type="ARBA" id="ARBA00010643"/>
    </source>
</evidence>
<comment type="cofactor">
    <cofactor evidence="7">
        <name>[2Fe-2S] cluster</name>
        <dbReference type="ChEBI" id="CHEBI:190135"/>
    </cofactor>
    <text evidence="7">Binds 1 [2Fe-2S] cluster.</text>
</comment>
<dbReference type="Pfam" id="PF01257">
    <property type="entry name" value="2Fe-2S_thioredx"/>
    <property type="match status" value="1"/>
</dbReference>
<organism evidence="8 9">
    <name type="scientific">Desulforudis audaxviator (strain MP104C)</name>
    <dbReference type="NCBI Taxonomy" id="477974"/>
    <lineage>
        <taxon>Bacteria</taxon>
        <taxon>Bacillati</taxon>
        <taxon>Bacillota</taxon>
        <taxon>Clostridia</taxon>
        <taxon>Thermoanaerobacterales</taxon>
        <taxon>Candidatus Desulforudaceae</taxon>
        <taxon>Candidatus Desulforudis</taxon>
    </lineage>
</organism>